<sequence length="400" mass="46054">MSSEDVKNMQVELLHSLADLPDFDWRAWSDDNPFISPAFLRAMEETGCTSEETGWQPCHLILYDHDRQPAGFMPMYLKTNSQGEFVFDMAWARAFSQYGLEYYPKLLCAAPFSPVTGPRLIARDIQARQVLARAAIEVARRLQVSSIHVLFPEKNDLALLRTAGYMVRESVQFHWKNADYADFDAFLASLTYDKRKKIRQESRKVAQADITFEYKRGKQITADDLSFFFSCYCNTYYERGRHPYLSEAFFCQLLQHAPDSLLLVIAQRQGTPVACAMNMIGNNKMYGRYWGAHEYIPGLHFETCYMQGIRYCIAHGIALFEGGAQGEHKLSRGLLPQTTYSAHWIARPEFADAIHRFLDEETVHVQAYLDELHEHSPFRKQDEDGKQEATLPRPVPSRSE</sequence>
<dbReference type="Gene3D" id="3.40.630.30">
    <property type="match status" value="1"/>
</dbReference>
<name>W0PEH2_ADVMD</name>
<protein>
    <recommendedName>
        <fullName evidence="4">GNAT family N-acetyltransferase</fullName>
    </recommendedName>
</protein>
<dbReference type="Proteomes" id="UP000019095">
    <property type="component" value="Chromosome"/>
</dbReference>
<dbReference type="InterPro" id="IPR007434">
    <property type="entry name" value="FemAB-like"/>
</dbReference>
<dbReference type="STRING" id="1247726.MIM_c13560"/>
<dbReference type="PANTHER" id="PTHR47017:SF1">
    <property type="entry name" value="ACYL-COA"/>
    <property type="match status" value="1"/>
</dbReference>
<feature type="compositionally biased region" description="Basic and acidic residues" evidence="1">
    <location>
        <begin position="377"/>
        <end position="387"/>
    </location>
</feature>
<dbReference type="SUPFAM" id="SSF55729">
    <property type="entry name" value="Acyl-CoA N-acyltransferases (Nat)"/>
    <property type="match status" value="1"/>
</dbReference>
<dbReference type="eggNOG" id="COG3146">
    <property type="taxonomic scope" value="Bacteria"/>
</dbReference>
<gene>
    <name evidence="2" type="ORF">MIM_c13560</name>
</gene>
<dbReference type="KEGG" id="amim:MIM_c13560"/>
<dbReference type="HOGENOM" id="CLU_036032_1_0_4"/>
<keyword evidence="3" id="KW-1185">Reference proteome</keyword>
<evidence type="ECO:0008006" key="4">
    <source>
        <dbReference type="Google" id="ProtNLM"/>
    </source>
</evidence>
<dbReference type="PANTHER" id="PTHR47017">
    <property type="entry name" value="ACYL-COA"/>
    <property type="match status" value="1"/>
</dbReference>
<evidence type="ECO:0000313" key="3">
    <source>
        <dbReference type="Proteomes" id="UP000019095"/>
    </source>
</evidence>
<dbReference type="AlphaFoldDB" id="W0PEH2"/>
<reference evidence="2 3" key="1">
    <citation type="journal article" date="2014" name="Microbiology">
        <title>Unravelling the complete genome sequence of Advenella mimigardefordensis strain DPN7T and novel insights in the catabolism of the xenobiotic polythioester precursor 3,3'-dithiodipropionate.</title>
        <authorList>
            <person name="Wubbeler J.H."/>
            <person name="Hiessl S."/>
            <person name="Schuldes J."/>
            <person name="Thurmer A."/>
            <person name="Daniel R."/>
            <person name="Steinbuchel A."/>
        </authorList>
    </citation>
    <scope>NUCLEOTIDE SEQUENCE [LARGE SCALE GENOMIC DNA]</scope>
    <source>
        <strain evidence="3">DSM 17166 / LMG 22922 / DPN7</strain>
    </source>
</reference>
<dbReference type="Pfam" id="PF04339">
    <property type="entry name" value="FemAB_like"/>
    <property type="match status" value="1"/>
</dbReference>
<dbReference type="InterPro" id="IPR016181">
    <property type="entry name" value="Acyl_CoA_acyltransferase"/>
</dbReference>
<dbReference type="PATRIC" id="fig|1247726.3.peg.1489"/>
<feature type="region of interest" description="Disordered" evidence="1">
    <location>
        <begin position="377"/>
        <end position="400"/>
    </location>
</feature>
<organism evidence="2 3">
    <name type="scientific">Advenella mimigardefordensis (strain DSM 17166 / LMG 22922 / DPN7)</name>
    <dbReference type="NCBI Taxonomy" id="1247726"/>
    <lineage>
        <taxon>Bacteria</taxon>
        <taxon>Pseudomonadati</taxon>
        <taxon>Pseudomonadota</taxon>
        <taxon>Betaproteobacteria</taxon>
        <taxon>Burkholderiales</taxon>
        <taxon>Alcaligenaceae</taxon>
    </lineage>
</organism>
<evidence type="ECO:0000313" key="2">
    <source>
        <dbReference type="EMBL" id="AHG63448.1"/>
    </source>
</evidence>
<accession>W0PEH2</accession>
<dbReference type="EMBL" id="CP003915">
    <property type="protein sequence ID" value="AHG63448.1"/>
    <property type="molecule type" value="Genomic_DNA"/>
</dbReference>
<evidence type="ECO:0000256" key="1">
    <source>
        <dbReference type="SAM" id="MobiDB-lite"/>
    </source>
</evidence>
<proteinExistence type="predicted"/>